<feature type="region of interest" description="Disordered" evidence="1">
    <location>
        <begin position="53"/>
        <end position="82"/>
    </location>
</feature>
<gene>
    <name evidence="2" type="ORF">PS624_02657</name>
</gene>
<accession>A0A5E6T4Z2</accession>
<feature type="compositionally biased region" description="Basic residues" evidence="1">
    <location>
        <begin position="70"/>
        <end position="82"/>
    </location>
</feature>
<protein>
    <submittedName>
        <fullName evidence="2">Uncharacterized protein</fullName>
    </submittedName>
</protein>
<dbReference type="EMBL" id="CABVGZ010000025">
    <property type="protein sequence ID" value="VVM87920.1"/>
    <property type="molecule type" value="Genomic_DNA"/>
</dbReference>
<name>A0A5E6T4Z2_PSEFL</name>
<reference evidence="2 3" key="1">
    <citation type="submission" date="2019-09" db="EMBL/GenBank/DDBJ databases">
        <authorList>
            <person name="Chandra G."/>
            <person name="Truman W A."/>
        </authorList>
    </citation>
    <scope>NUCLEOTIDE SEQUENCE [LARGE SCALE GENOMIC DNA]</scope>
    <source>
        <strain evidence="2">PS624</strain>
    </source>
</reference>
<evidence type="ECO:0000256" key="1">
    <source>
        <dbReference type="SAM" id="MobiDB-lite"/>
    </source>
</evidence>
<feature type="compositionally biased region" description="Basic and acidic residues" evidence="1">
    <location>
        <begin position="58"/>
        <end position="69"/>
    </location>
</feature>
<dbReference type="AlphaFoldDB" id="A0A5E6T4Z2"/>
<evidence type="ECO:0000313" key="2">
    <source>
        <dbReference type="EMBL" id="VVM87920.1"/>
    </source>
</evidence>
<organism evidence="2 3">
    <name type="scientific">Pseudomonas fluorescens</name>
    <dbReference type="NCBI Taxonomy" id="294"/>
    <lineage>
        <taxon>Bacteria</taxon>
        <taxon>Pseudomonadati</taxon>
        <taxon>Pseudomonadota</taxon>
        <taxon>Gammaproteobacteria</taxon>
        <taxon>Pseudomonadales</taxon>
        <taxon>Pseudomonadaceae</taxon>
        <taxon>Pseudomonas</taxon>
    </lineage>
</organism>
<dbReference type="Proteomes" id="UP000326241">
    <property type="component" value="Unassembled WGS sequence"/>
</dbReference>
<sequence>MVGGHIGKEGDAITLAPIAVGHLQNAAGADGVMQRFAESQHAADIGKHRFERHRGVANRHEPRGLEHVHQRQRPAGRAHDHR</sequence>
<evidence type="ECO:0000313" key="3">
    <source>
        <dbReference type="Proteomes" id="UP000326241"/>
    </source>
</evidence>
<proteinExistence type="predicted"/>